<reference evidence="2" key="1">
    <citation type="submission" date="2021-01" db="UniProtKB">
        <authorList>
            <consortium name="EnsemblPlants"/>
        </authorList>
    </citation>
    <scope>IDENTIFICATION</scope>
</reference>
<organism evidence="2 3">
    <name type="scientific">Kalanchoe fedtschenkoi</name>
    <name type="common">Lavender scallops</name>
    <name type="synonym">South American air plant</name>
    <dbReference type="NCBI Taxonomy" id="63787"/>
    <lineage>
        <taxon>Eukaryota</taxon>
        <taxon>Viridiplantae</taxon>
        <taxon>Streptophyta</taxon>
        <taxon>Embryophyta</taxon>
        <taxon>Tracheophyta</taxon>
        <taxon>Spermatophyta</taxon>
        <taxon>Magnoliopsida</taxon>
        <taxon>eudicotyledons</taxon>
        <taxon>Gunneridae</taxon>
        <taxon>Pentapetalae</taxon>
        <taxon>Saxifragales</taxon>
        <taxon>Crassulaceae</taxon>
        <taxon>Kalanchoe</taxon>
    </lineage>
</organism>
<proteinExistence type="predicted"/>
<dbReference type="AlphaFoldDB" id="A0A7N0UCJ3"/>
<feature type="domain" description="MATH" evidence="1">
    <location>
        <begin position="19"/>
        <end position="154"/>
    </location>
</feature>
<dbReference type="Pfam" id="PF22486">
    <property type="entry name" value="MATH_2"/>
    <property type="match status" value="2"/>
</dbReference>
<dbReference type="EnsemblPlants" id="Kaladp0060s0467.1.v1.1">
    <property type="protein sequence ID" value="Kaladp0060s0467.1.v1.1"/>
    <property type="gene ID" value="Kaladp0060s0467.v1.1"/>
</dbReference>
<keyword evidence="3" id="KW-1185">Reference proteome</keyword>
<name>A0A7N0UCJ3_KALFE</name>
<evidence type="ECO:0000259" key="1">
    <source>
        <dbReference type="PROSITE" id="PS50144"/>
    </source>
</evidence>
<dbReference type="InterPro" id="IPR008974">
    <property type="entry name" value="TRAF-like"/>
</dbReference>
<evidence type="ECO:0000313" key="3">
    <source>
        <dbReference type="Proteomes" id="UP000594263"/>
    </source>
</evidence>
<dbReference type="PANTHER" id="PTHR46162:SF2">
    <property type="entry name" value="ANKYRIN REPEAT-CONTAINING PROTEIN-RELATED"/>
    <property type="match status" value="1"/>
</dbReference>
<feature type="domain" description="MATH" evidence="1">
    <location>
        <begin position="176"/>
        <end position="300"/>
    </location>
</feature>
<dbReference type="SMART" id="SM00061">
    <property type="entry name" value="MATH"/>
    <property type="match status" value="2"/>
</dbReference>
<sequence>MADVWEQDGVVRTISDAPPAHYSVRIQNFSLLGKNSVDKYETGSFQAGGYKWKLILHPQGNKSKDVEDHISLYLQMAETDALPPGWEVHVVFRFFLLDQINDKYLALQDAPGHGRRFYKMKTQWGFDRFVTLKAFNDSGNGHLVDDCCVFGAEVFIGKEKFSGNGESLTMTKNVASHTHSWTVQNCSKLENKCYESEPFTAGGHTWKIRFFPKGKDINTHVSLFLVLVESAPLPSCAKVMVDFSLRILNFINSNHIQGKATHWFSSSSTSRGWVKFATQRVLNPMSNYTENDKCSIEAEVSVLGVADVM</sequence>
<dbReference type="Gramene" id="Kaladp0060s0467.1.v1.1">
    <property type="protein sequence ID" value="Kaladp0060s0467.1.v1.1"/>
    <property type="gene ID" value="Kaladp0060s0467.v1.1"/>
</dbReference>
<dbReference type="PANTHER" id="PTHR46162">
    <property type="entry name" value="TRAF-LIKE FAMILY PROTEIN"/>
    <property type="match status" value="1"/>
</dbReference>
<protein>
    <recommendedName>
        <fullName evidence="1">MATH domain-containing protein</fullName>
    </recommendedName>
</protein>
<evidence type="ECO:0000313" key="2">
    <source>
        <dbReference type="EnsemblPlants" id="Kaladp0060s0467.1.v1.1"/>
    </source>
</evidence>
<dbReference type="PROSITE" id="PS50144">
    <property type="entry name" value="MATH"/>
    <property type="match status" value="2"/>
</dbReference>
<dbReference type="Gene3D" id="2.60.210.10">
    <property type="entry name" value="Apoptosis, Tumor Necrosis Factor Receptor Associated Protein 2, Chain A"/>
    <property type="match status" value="2"/>
</dbReference>
<dbReference type="SUPFAM" id="SSF49599">
    <property type="entry name" value="TRAF domain-like"/>
    <property type="match status" value="2"/>
</dbReference>
<accession>A0A7N0UCJ3</accession>
<dbReference type="Proteomes" id="UP000594263">
    <property type="component" value="Unplaced"/>
</dbReference>
<dbReference type="OMA" id="TWWFSAS"/>
<dbReference type="CDD" id="cd00121">
    <property type="entry name" value="MATH"/>
    <property type="match status" value="2"/>
</dbReference>
<dbReference type="InterPro" id="IPR002083">
    <property type="entry name" value="MATH/TRAF_dom"/>
</dbReference>